<keyword evidence="1" id="KW-0812">Transmembrane</keyword>
<keyword evidence="1" id="KW-1133">Transmembrane helix</keyword>
<sequence length="54" mass="6412">INHGWMKLNKYYELTDRSAAYVAALVFHTAYTWSYLEGIWRFKPAWISSAKTRV</sequence>
<dbReference type="EMBL" id="KL584886">
    <property type="protein sequence ID" value="KEQ57587.1"/>
    <property type="molecule type" value="Genomic_DNA"/>
</dbReference>
<proteinExistence type="predicted"/>
<name>A0A074VJ27_AURM1</name>
<feature type="non-terminal residue" evidence="2">
    <location>
        <position position="1"/>
    </location>
</feature>
<keyword evidence="3" id="KW-1185">Reference proteome</keyword>
<dbReference type="AlphaFoldDB" id="A0A074VJ27"/>
<dbReference type="HOGENOM" id="CLU_3055834_0_0_1"/>
<evidence type="ECO:0000313" key="2">
    <source>
        <dbReference type="EMBL" id="KEQ57587.1"/>
    </source>
</evidence>
<dbReference type="GeneID" id="63912588"/>
<feature type="transmembrane region" description="Helical" evidence="1">
    <location>
        <begin position="18"/>
        <end position="36"/>
    </location>
</feature>
<evidence type="ECO:0000313" key="3">
    <source>
        <dbReference type="Proteomes" id="UP000030672"/>
    </source>
</evidence>
<dbReference type="RefSeq" id="XP_040874611.1">
    <property type="nucleotide sequence ID" value="XM_041019215.1"/>
</dbReference>
<gene>
    <name evidence="2" type="ORF">M437DRAFT_31816</name>
</gene>
<evidence type="ECO:0000256" key="1">
    <source>
        <dbReference type="SAM" id="Phobius"/>
    </source>
</evidence>
<keyword evidence="1" id="KW-0472">Membrane</keyword>
<accession>A0A074VJ27</accession>
<protein>
    <submittedName>
        <fullName evidence="2">Uncharacterized protein</fullName>
    </submittedName>
</protein>
<feature type="non-terminal residue" evidence="2">
    <location>
        <position position="54"/>
    </location>
</feature>
<reference evidence="2 3" key="1">
    <citation type="journal article" date="2014" name="BMC Genomics">
        <title>Genome sequencing of four Aureobasidium pullulans varieties: biotechnological potential, stress tolerance, and description of new species.</title>
        <authorList>
            <person name="Gostin Ar C."/>
            <person name="Ohm R.A."/>
            <person name="Kogej T."/>
            <person name="Sonjak S."/>
            <person name="Turk M."/>
            <person name="Zajc J."/>
            <person name="Zalar P."/>
            <person name="Grube M."/>
            <person name="Sun H."/>
            <person name="Han J."/>
            <person name="Sharma A."/>
            <person name="Chiniquy J."/>
            <person name="Ngan C.Y."/>
            <person name="Lipzen A."/>
            <person name="Barry K."/>
            <person name="Grigoriev I.V."/>
            <person name="Gunde-Cimerman N."/>
        </authorList>
    </citation>
    <scope>NUCLEOTIDE SEQUENCE [LARGE SCALE GENOMIC DNA]</scope>
    <source>
        <strain evidence="2 3">CBS 110374</strain>
    </source>
</reference>
<organism evidence="2 3">
    <name type="scientific">Aureobasidium melanogenum (strain CBS 110374)</name>
    <name type="common">Aureobasidium pullulans var. melanogenum</name>
    <dbReference type="NCBI Taxonomy" id="1043003"/>
    <lineage>
        <taxon>Eukaryota</taxon>
        <taxon>Fungi</taxon>
        <taxon>Dikarya</taxon>
        <taxon>Ascomycota</taxon>
        <taxon>Pezizomycotina</taxon>
        <taxon>Dothideomycetes</taxon>
        <taxon>Dothideomycetidae</taxon>
        <taxon>Dothideales</taxon>
        <taxon>Saccotheciaceae</taxon>
        <taxon>Aureobasidium</taxon>
    </lineage>
</organism>
<dbReference type="Proteomes" id="UP000030672">
    <property type="component" value="Unassembled WGS sequence"/>
</dbReference>